<dbReference type="Ensembl" id="ENSSTUT00000069230.1">
    <property type="protein sequence ID" value="ENSSTUP00000065409.1"/>
    <property type="gene ID" value="ENSSTUG00000028098.1"/>
</dbReference>
<evidence type="ECO:0000256" key="7">
    <source>
        <dbReference type="RuleBase" id="RU361156"/>
    </source>
</evidence>
<evidence type="ECO:0000256" key="2">
    <source>
        <dbReference type="ARBA" id="ARBA00022645"/>
    </source>
</evidence>
<keyword evidence="6" id="KW-0325">Glycoprotein</keyword>
<dbReference type="SUPFAM" id="SSF53474">
    <property type="entry name" value="alpha/beta-Hydrolases"/>
    <property type="match status" value="1"/>
</dbReference>
<dbReference type="GO" id="GO:0004185">
    <property type="term" value="F:serine-type carboxypeptidase activity"/>
    <property type="evidence" value="ECO:0007669"/>
    <property type="project" value="UniProtKB-UniRule"/>
</dbReference>
<comment type="similarity">
    <text evidence="1 7">Belongs to the peptidase S10 family.</text>
</comment>
<dbReference type="InterPro" id="IPR029058">
    <property type="entry name" value="AB_hydrolase_fold"/>
</dbReference>
<keyword evidence="2 7" id="KW-0121">Carboxypeptidase</keyword>
<dbReference type="PROSITE" id="PS00131">
    <property type="entry name" value="CARBOXYPEPT_SER_SER"/>
    <property type="match status" value="1"/>
</dbReference>
<evidence type="ECO:0000256" key="4">
    <source>
        <dbReference type="ARBA" id="ARBA00022729"/>
    </source>
</evidence>
<protein>
    <recommendedName>
        <fullName evidence="7">Carboxypeptidase</fullName>
        <ecNumber evidence="7">3.4.16.-</ecNumber>
    </recommendedName>
</protein>
<dbReference type="PANTHER" id="PTHR11802:SF3">
    <property type="entry name" value="RETINOID-INDUCIBLE SERINE CARBOXYPEPTIDASE"/>
    <property type="match status" value="1"/>
</dbReference>
<dbReference type="Gene3D" id="3.40.50.1820">
    <property type="entry name" value="alpha/beta hydrolase"/>
    <property type="match status" value="2"/>
</dbReference>
<evidence type="ECO:0000256" key="6">
    <source>
        <dbReference type="ARBA" id="ARBA00023180"/>
    </source>
</evidence>
<evidence type="ECO:0000313" key="9">
    <source>
        <dbReference type="Proteomes" id="UP000472277"/>
    </source>
</evidence>
<reference evidence="8" key="2">
    <citation type="submission" date="2025-08" db="UniProtKB">
        <authorList>
            <consortium name="Ensembl"/>
        </authorList>
    </citation>
    <scope>IDENTIFICATION</scope>
</reference>
<dbReference type="PANTHER" id="PTHR11802">
    <property type="entry name" value="SERINE PROTEASE FAMILY S10 SERINE CARBOXYPEPTIDASE"/>
    <property type="match status" value="1"/>
</dbReference>
<dbReference type="GeneTree" id="ENSGT00940000156193"/>
<dbReference type="Pfam" id="PF00450">
    <property type="entry name" value="Peptidase_S10"/>
    <property type="match status" value="2"/>
</dbReference>
<organism evidence="8 9">
    <name type="scientific">Salmo trutta</name>
    <name type="common">Brown trout</name>
    <dbReference type="NCBI Taxonomy" id="8032"/>
    <lineage>
        <taxon>Eukaryota</taxon>
        <taxon>Metazoa</taxon>
        <taxon>Chordata</taxon>
        <taxon>Craniata</taxon>
        <taxon>Vertebrata</taxon>
        <taxon>Euteleostomi</taxon>
        <taxon>Actinopterygii</taxon>
        <taxon>Neopterygii</taxon>
        <taxon>Teleostei</taxon>
        <taxon>Protacanthopterygii</taxon>
        <taxon>Salmoniformes</taxon>
        <taxon>Salmonidae</taxon>
        <taxon>Salmoninae</taxon>
        <taxon>Salmo</taxon>
    </lineage>
</organism>
<dbReference type="EC" id="3.4.16.-" evidence="7"/>
<dbReference type="AlphaFoldDB" id="A0A674B1K9"/>
<dbReference type="InterPro" id="IPR018202">
    <property type="entry name" value="Ser_caboxypep_ser_AS"/>
</dbReference>
<dbReference type="GO" id="GO:0006508">
    <property type="term" value="P:proteolysis"/>
    <property type="evidence" value="ECO:0007669"/>
    <property type="project" value="UniProtKB-KW"/>
</dbReference>
<keyword evidence="9" id="KW-1185">Reference proteome</keyword>
<evidence type="ECO:0000256" key="3">
    <source>
        <dbReference type="ARBA" id="ARBA00022670"/>
    </source>
</evidence>
<evidence type="ECO:0000256" key="5">
    <source>
        <dbReference type="ARBA" id="ARBA00022801"/>
    </source>
</evidence>
<reference evidence="8" key="1">
    <citation type="submission" date="2021-04" db="EMBL/GenBank/DDBJ databases">
        <authorList>
            <consortium name="Wellcome Sanger Institute Data Sharing"/>
        </authorList>
    </citation>
    <scope>NUCLEOTIDE SEQUENCE [LARGE SCALE GENOMIC DNA]</scope>
</reference>
<sequence>MENSQDILPGTFILTQFKAEVGVARFSNPLKSKESWGYVDVREGAHMFWWLYYADSPSASYSQLPLVMWLQGGPGGSGCGFGNFEEIGPLDRDLEPRKNSWSVPFYIFSESYGGKMAAAISLELTKAVEKGTLKCNFAGVALGDSWISPLDSVMTWGPYLYTTSLLDDYGLREVSSAAEAVKQAVDQGQYLKATELWSVTESVVEQNTNGVNFYNILTQEPDEKMSSVAGEGYISLLMRHHISPLHRQSLSQLMNGPIRKKLGIIPQNVTWGGQAEAVFSSMSGDFMKPVVDVVDQLLDAGVNVTVYNGQLDLIVDTMGQEQWVKQLKWVGLQSFSQMKWTALDDPAFPGVTGAFYKTYKNFSFYWILKAGHMIPSDQGPMALQMLKMITQQD</sequence>
<keyword evidence="4" id="KW-0732">Signal</keyword>
<accession>A0A674B1K9</accession>
<dbReference type="InterPro" id="IPR001563">
    <property type="entry name" value="Peptidase_S10"/>
</dbReference>
<gene>
    <name evidence="8" type="primary">SCPEP1</name>
    <name evidence="8" type="synonym">LOC115159203</name>
</gene>
<evidence type="ECO:0000313" key="8">
    <source>
        <dbReference type="Ensembl" id="ENSSTUP00000065409.1"/>
    </source>
</evidence>
<evidence type="ECO:0000256" key="1">
    <source>
        <dbReference type="ARBA" id="ARBA00009431"/>
    </source>
</evidence>
<reference evidence="8" key="3">
    <citation type="submission" date="2025-09" db="UniProtKB">
        <authorList>
            <consortium name="Ensembl"/>
        </authorList>
    </citation>
    <scope>IDENTIFICATION</scope>
</reference>
<keyword evidence="5 7" id="KW-0378">Hydrolase</keyword>
<keyword evidence="3 7" id="KW-0645">Protease</keyword>
<name>A0A674B1K9_SALTR</name>
<proteinExistence type="inferred from homology"/>
<dbReference type="Proteomes" id="UP000472277">
    <property type="component" value="Chromosome 1"/>
</dbReference>